<evidence type="ECO:0000256" key="6">
    <source>
        <dbReference type="PIRSR" id="PIRSR016020-2"/>
    </source>
</evidence>
<evidence type="ECO:0000256" key="4">
    <source>
        <dbReference type="PIRNR" id="PIRNR016020"/>
    </source>
</evidence>
<dbReference type="PANTHER" id="PTHR11122">
    <property type="entry name" value="APOSPORY-ASSOCIATED PROTEIN C-RELATED"/>
    <property type="match status" value="1"/>
</dbReference>
<dbReference type="InterPro" id="IPR011013">
    <property type="entry name" value="Gal_mutarotase_sf_dom"/>
</dbReference>
<feature type="binding site" evidence="6">
    <location>
        <position position="98"/>
    </location>
    <ligand>
        <name>substrate</name>
    </ligand>
</feature>
<evidence type="ECO:0000256" key="2">
    <source>
        <dbReference type="ARBA" id="ARBA00005866"/>
    </source>
</evidence>
<evidence type="ECO:0000256" key="1">
    <source>
        <dbReference type="ARBA" id="ARBA00001096"/>
    </source>
</evidence>
<dbReference type="SUPFAM" id="SSF74650">
    <property type="entry name" value="Galactose mutarotase-like"/>
    <property type="match status" value="1"/>
</dbReference>
<evidence type="ECO:0000313" key="7">
    <source>
        <dbReference type="EMBL" id="MCM2678280.1"/>
    </source>
</evidence>
<dbReference type="GO" id="GO:0030246">
    <property type="term" value="F:carbohydrate binding"/>
    <property type="evidence" value="ECO:0007669"/>
    <property type="project" value="UniProtKB-UniRule"/>
</dbReference>
<protein>
    <recommendedName>
        <fullName evidence="4">Putative glucose-6-phosphate 1-epimerase</fullName>
        <ecNumber evidence="4">5.1.3.15</ecNumber>
    </recommendedName>
</protein>
<organism evidence="7 8">
    <name type="scientific">Echinimonas agarilytica</name>
    <dbReference type="NCBI Taxonomy" id="1215918"/>
    <lineage>
        <taxon>Bacteria</taxon>
        <taxon>Pseudomonadati</taxon>
        <taxon>Pseudomonadota</taxon>
        <taxon>Gammaproteobacteria</taxon>
        <taxon>Alteromonadales</taxon>
        <taxon>Echinimonadaceae</taxon>
        <taxon>Echinimonas</taxon>
    </lineage>
</organism>
<accession>A0AA42B637</accession>
<dbReference type="GO" id="GO:0047938">
    <property type="term" value="F:glucose-6-phosphate 1-epimerase activity"/>
    <property type="evidence" value="ECO:0007669"/>
    <property type="project" value="UniProtKB-UniRule"/>
</dbReference>
<sequence length="298" mass="32913">MLQQLQQKYANTTGISFSQSDSGLTFIHVANDQAQAKVCVHGGHVCEFQPIGEKPVIWMSEDVVYKEGKAIRGGVPVCWPWFGPHSTDTSLPQHGFARNQHWTIAHIENRANGQTLVELILTETDSSLAIWPHAFELKISIVVGIELEMNLTSTNTGDSPMVVGGALHTYFVVGDIAETEITGLDQTVFDDKVSSEDQIIQKGGVLIDQEVDRVYLDTDTTCVIHDGQNDRNIEVSKSGSHTTVVWNPWIEKSQELGDFNDNGYLTMVCIEAVNAGNDVYELQPKQSCSLIQRIKIGN</sequence>
<reference evidence="7 8" key="1">
    <citation type="journal article" date="2013" name="Antonie Van Leeuwenhoek">
        <title>Echinimonas agarilytica gen. nov., sp. nov., a new gammaproteobacterium isolated from the sea urchin Strongylocentrotus intermedius.</title>
        <authorList>
            <person name="Nedashkovskaya O.I."/>
            <person name="Stenkova A.M."/>
            <person name="Zhukova N.V."/>
            <person name="Van Trappen S."/>
            <person name="Lee J.S."/>
            <person name="Kim S.B."/>
        </authorList>
    </citation>
    <scope>NUCLEOTIDE SEQUENCE [LARGE SCALE GENOMIC DNA]</scope>
    <source>
        <strain evidence="7 8">KMM 6351</strain>
    </source>
</reference>
<evidence type="ECO:0000256" key="5">
    <source>
        <dbReference type="PIRSR" id="PIRSR016020-1"/>
    </source>
</evidence>
<dbReference type="Pfam" id="PF01263">
    <property type="entry name" value="Aldose_epim"/>
    <property type="match status" value="1"/>
</dbReference>
<dbReference type="GO" id="GO:0005975">
    <property type="term" value="P:carbohydrate metabolic process"/>
    <property type="evidence" value="ECO:0007669"/>
    <property type="project" value="InterPro"/>
</dbReference>
<feature type="binding site" evidence="6">
    <location>
        <position position="72"/>
    </location>
    <ligand>
        <name>substrate</name>
    </ligand>
</feature>
<dbReference type="PANTHER" id="PTHR11122:SF13">
    <property type="entry name" value="GLUCOSE-6-PHOSPHATE 1-EPIMERASE"/>
    <property type="match status" value="1"/>
</dbReference>
<dbReference type="InterPro" id="IPR014718">
    <property type="entry name" value="GH-type_carb-bd"/>
</dbReference>
<dbReference type="EMBL" id="JAMQGP010000001">
    <property type="protein sequence ID" value="MCM2678280.1"/>
    <property type="molecule type" value="Genomic_DNA"/>
</dbReference>
<comment type="catalytic activity">
    <reaction evidence="1">
        <text>alpha-D-glucose 6-phosphate = beta-D-glucose 6-phosphate</text>
        <dbReference type="Rhea" id="RHEA:16249"/>
        <dbReference type="ChEBI" id="CHEBI:58225"/>
        <dbReference type="ChEBI" id="CHEBI:58247"/>
        <dbReference type="EC" id="5.1.3.15"/>
    </reaction>
</comment>
<evidence type="ECO:0000256" key="3">
    <source>
        <dbReference type="ARBA" id="ARBA00023235"/>
    </source>
</evidence>
<gene>
    <name evidence="7" type="ORF">NAF29_01175</name>
</gene>
<dbReference type="InterPro" id="IPR025532">
    <property type="entry name" value="G6P_1-epimerase"/>
</dbReference>
<keyword evidence="3 4" id="KW-0413">Isomerase</keyword>
<dbReference type="EC" id="5.1.3.15" evidence="4"/>
<dbReference type="Proteomes" id="UP001165393">
    <property type="component" value="Unassembled WGS sequence"/>
</dbReference>
<evidence type="ECO:0000313" key="8">
    <source>
        <dbReference type="Proteomes" id="UP001165393"/>
    </source>
</evidence>
<dbReference type="InterPro" id="IPR008183">
    <property type="entry name" value="Aldose_1/G6P_1-epimerase"/>
</dbReference>
<dbReference type="AlphaFoldDB" id="A0AA42B637"/>
<feature type="binding site" evidence="6">
    <location>
        <position position="93"/>
    </location>
    <ligand>
        <name>substrate</name>
    </ligand>
</feature>
<dbReference type="Gene3D" id="2.70.98.10">
    <property type="match status" value="1"/>
</dbReference>
<proteinExistence type="inferred from homology"/>
<comment type="similarity">
    <text evidence="2 4">Belongs to the glucose-6-phosphate 1-epimerase family.</text>
</comment>
<dbReference type="PIRSF" id="PIRSF016020">
    <property type="entry name" value="PHexose_mutarotase"/>
    <property type="match status" value="1"/>
</dbReference>
<dbReference type="CDD" id="cd09020">
    <property type="entry name" value="D-hex-6-P-epi_like"/>
    <property type="match status" value="1"/>
</dbReference>
<dbReference type="RefSeq" id="WP_251259621.1">
    <property type="nucleotide sequence ID" value="NZ_JAMQGP010000001.1"/>
</dbReference>
<feature type="active site" evidence="5">
    <location>
        <position position="168"/>
    </location>
</feature>
<comment type="caution">
    <text evidence="7">The sequence shown here is derived from an EMBL/GenBank/DDBJ whole genome shotgun (WGS) entry which is preliminary data.</text>
</comment>
<feature type="active site" evidence="5">
    <location>
        <position position="271"/>
    </location>
</feature>
<keyword evidence="8" id="KW-1185">Reference proteome</keyword>
<name>A0AA42B637_9GAMM</name>